<keyword evidence="2" id="KW-1185">Reference proteome</keyword>
<dbReference type="EMBL" id="CM037155">
    <property type="protein sequence ID" value="KAH7846047.1"/>
    <property type="molecule type" value="Genomic_DNA"/>
</dbReference>
<protein>
    <submittedName>
        <fullName evidence="1">Uncharacterized protein</fullName>
    </submittedName>
</protein>
<dbReference type="Proteomes" id="UP000828048">
    <property type="component" value="Chromosome 5"/>
</dbReference>
<evidence type="ECO:0000313" key="2">
    <source>
        <dbReference type="Proteomes" id="UP000828048"/>
    </source>
</evidence>
<evidence type="ECO:0000313" key="1">
    <source>
        <dbReference type="EMBL" id="KAH7846047.1"/>
    </source>
</evidence>
<comment type="caution">
    <text evidence="1">The sequence shown here is derived from an EMBL/GenBank/DDBJ whole genome shotgun (WGS) entry which is preliminary data.</text>
</comment>
<gene>
    <name evidence="1" type="ORF">Vadar_009083</name>
</gene>
<sequence length="797" mass="87975">MPNMEIETLQTLAETDKENAFSLSEPPYSQPQAIMAAPCITREESGFGSELGLGVQADEKGDRVCVGDAKVTDEEEGYSQNGAEQNEISIFVEVRGSVDSGKGNGESCGRGDNKGPMGENGGDPDEEFVKITGFESKMVENGDVTMEGGRKYEVNGNGNENEEDGEQDEDEEAGDDERECFVGHGSCDSGNENGKSCRHEDNKGSIGENGGESNEEFMEITGFESKMAENGDAAREGGGNYEVNGSGNVNEEDGEEYEDEGAGSEGHEYFVGDFVWGKIRGHPWWPGQVYDPSDASDYGRKYNQRERLLVAYFGDGSFSWCSPSQLKPFAECFEEMSKQSDSKSFLNALQKALEEIGRLMEVKMICSRVPEEDRIGLARPLAKNAGIKQGVLVPECDLSRLSIPQLGPIELLETLRYIAEVGSITSLLELTILRTWLSTFYQAKGGRKLAVYPEPQFVEELGDENKKHVTDAADFSGPSKEDSFSSPGQNGFDQMNQPSLRKCRGPLEDGGHHRRKKKSVAKLMREHKVIEATGKKKRKSSEEAENQGGDDFPSCSGRKIGRRKLVELLGSPKSVENKISRAKEETGRDTVSRTKNDDSDAKEEETENFSLSRKRKISKYLSPPFTNLKSMVRNSSSKTRRNSEAESLKTASNPNPQPPKEDHKKMIDSMEIDASAKEVVSEVKSAAQNPVCLREKNAVEMMGGFMSAFRSAIYVEGLNYEMYQNLRPDGKRKHLNSEASNADEASRLLFIKQKLEMMTQMLENCDGDMLAEMKPSLEGEMKGLLEKVSSMAESILS</sequence>
<organism evidence="1 2">
    <name type="scientific">Vaccinium darrowii</name>
    <dbReference type="NCBI Taxonomy" id="229202"/>
    <lineage>
        <taxon>Eukaryota</taxon>
        <taxon>Viridiplantae</taxon>
        <taxon>Streptophyta</taxon>
        <taxon>Embryophyta</taxon>
        <taxon>Tracheophyta</taxon>
        <taxon>Spermatophyta</taxon>
        <taxon>Magnoliopsida</taxon>
        <taxon>eudicotyledons</taxon>
        <taxon>Gunneridae</taxon>
        <taxon>Pentapetalae</taxon>
        <taxon>asterids</taxon>
        <taxon>Ericales</taxon>
        <taxon>Ericaceae</taxon>
        <taxon>Vaccinioideae</taxon>
        <taxon>Vaccinieae</taxon>
        <taxon>Vaccinium</taxon>
    </lineage>
</organism>
<proteinExistence type="predicted"/>
<accession>A0ACB7XYJ4</accession>
<name>A0ACB7XYJ4_9ERIC</name>
<reference evidence="1 2" key="1">
    <citation type="journal article" date="2021" name="Hortic Res">
        <title>High-quality reference genome and annotation aids understanding of berry development for evergreen blueberry (Vaccinium darrowii).</title>
        <authorList>
            <person name="Yu J."/>
            <person name="Hulse-Kemp A.M."/>
            <person name="Babiker E."/>
            <person name="Staton M."/>
        </authorList>
    </citation>
    <scope>NUCLEOTIDE SEQUENCE [LARGE SCALE GENOMIC DNA]</scope>
    <source>
        <strain evidence="2">cv. NJ 8807/NJ 8810</strain>
        <tissue evidence="1">Young leaf</tissue>
    </source>
</reference>